<gene>
    <name evidence="2" type="ORF">MSPICULIGERA_LOCUS21582</name>
</gene>
<comment type="caution">
    <text evidence="2">The sequence shown here is derived from an EMBL/GenBank/DDBJ whole genome shotgun (WGS) entry which is preliminary data.</text>
</comment>
<evidence type="ECO:0000256" key="1">
    <source>
        <dbReference type="SAM" id="SignalP"/>
    </source>
</evidence>
<dbReference type="AlphaFoldDB" id="A0AA36G8U4"/>
<protein>
    <submittedName>
        <fullName evidence="2">Uncharacterized protein</fullName>
    </submittedName>
</protein>
<feature type="non-terminal residue" evidence="2">
    <location>
        <position position="154"/>
    </location>
</feature>
<evidence type="ECO:0000313" key="3">
    <source>
        <dbReference type="Proteomes" id="UP001177023"/>
    </source>
</evidence>
<accession>A0AA36G8U4</accession>
<dbReference type="EMBL" id="CATQJA010002665">
    <property type="protein sequence ID" value="CAJ0583505.1"/>
    <property type="molecule type" value="Genomic_DNA"/>
</dbReference>
<evidence type="ECO:0000313" key="2">
    <source>
        <dbReference type="EMBL" id="CAJ0583505.1"/>
    </source>
</evidence>
<name>A0AA36G8U4_9BILA</name>
<feature type="signal peptide" evidence="1">
    <location>
        <begin position="1"/>
        <end position="18"/>
    </location>
</feature>
<organism evidence="2 3">
    <name type="scientific">Mesorhabditis spiculigera</name>
    <dbReference type="NCBI Taxonomy" id="96644"/>
    <lineage>
        <taxon>Eukaryota</taxon>
        <taxon>Metazoa</taxon>
        <taxon>Ecdysozoa</taxon>
        <taxon>Nematoda</taxon>
        <taxon>Chromadorea</taxon>
        <taxon>Rhabditida</taxon>
        <taxon>Rhabditina</taxon>
        <taxon>Rhabditomorpha</taxon>
        <taxon>Rhabditoidea</taxon>
        <taxon>Rhabditidae</taxon>
        <taxon>Mesorhabditinae</taxon>
        <taxon>Mesorhabditis</taxon>
    </lineage>
</organism>
<keyword evidence="1" id="KW-0732">Signal</keyword>
<dbReference type="Proteomes" id="UP001177023">
    <property type="component" value="Unassembled WGS sequence"/>
</dbReference>
<sequence>MGFKPFICFTVLFYYGMGDDPVCTVGQVKNTLSQWLQCKEVTVNGTTSVAWVNQGCVHPIPAAKTYIRLAESETFDELGDKGPRFHFRAQCLKFGSVYKMKFVKCLVGLNKVPLDPGASTTLQETDGKKKVSRAYKCTTAKLNRLTIDEVTKNL</sequence>
<keyword evidence="3" id="KW-1185">Reference proteome</keyword>
<proteinExistence type="predicted"/>
<feature type="chain" id="PRO_5041266694" evidence="1">
    <location>
        <begin position="19"/>
        <end position="154"/>
    </location>
</feature>
<reference evidence="2" key="1">
    <citation type="submission" date="2023-06" db="EMBL/GenBank/DDBJ databases">
        <authorList>
            <person name="Delattre M."/>
        </authorList>
    </citation>
    <scope>NUCLEOTIDE SEQUENCE</scope>
    <source>
        <strain evidence="2">AF72</strain>
    </source>
</reference>